<keyword evidence="2" id="KW-0812">Transmembrane</keyword>
<evidence type="ECO:0000313" key="4">
    <source>
        <dbReference type="Proteomes" id="UP000290365"/>
    </source>
</evidence>
<gene>
    <name evidence="3" type="ORF">EPA93_20290</name>
</gene>
<keyword evidence="2" id="KW-0472">Membrane</keyword>
<dbReference type="RefSeq" id="WP_129889264.1">
    <property type="nucleotide sequence ID" value="NZ_CP035758.1"/>
</dbReference>
<protein>
    <recommendedName>
        <fullName evidence="5">Zinc ribbon domain-containing protein</fullName>
    </recommendedName>
</protein>
<proteinExistence type="predicted"/>
<dbReference type="Proteomes" id="UP000290365">
    <property type="component" value="Chromosome"/>
</dbReference>
<feature type="transmembrane region" description="Helical" evidence="2">
    <location>
        <begin position="91"/>
        <end position="116"/>
    </location>
</feature>
<keyword evidence="2" id="KW-1133">Transmembrane helix</keyword>
<feature type="compositionally biased region" description="Polar residues" evidence="1">
    <location>
        <begin position="52"/>
        <end position="63"/>
    </location>
</feature>
<sequence length="202" mass="22046">MQRCPQCSLDNRADDYYCARCGTLLQDTSDNTQLSPRNVVIPPPPPSAHAYQPTTPASFSQASHKPDAPFSLPPTSTDKTQKQLRPRAHTLLCVILYVLGISFIAFGTFGALIPFASNALDASILFVIFIGGLFGLVPILKYHKTSRLRWWQRLLWIIGTIVVGFLILALAPSLIKVVSAQYIAIGGTMIIGGLLITIFAFS</sequence>
<feature type="transmembrane region" description="Helical" evidence="2">
    <location>
        <begin position="122"/>
        <end position="142"/>
    </location>
</feature>
<feature type="region of interest" description="Disordered" evidence="1">
    <location>
        <begin position="32"/>
        <end position="65"/>
    </location>
</feature>
<evidence type="ECO:0000313" key="3">
    <source>
        <dbReference type="EMBL" id="QBD78211.1"/>
    </source>
</evidence>
<dbReference type="EMBL" id="CP035758">
    <property type="protein sequence ID" value="QBD78211.1"/>
    <property type="molecule type" value="Genomic_DNA"/>
</dbReference>
<dbReference type="AlphaFoldDB" id="A0A4V0YZ22"/>
<dbReference type="KEGG" id="kbs:EPA93_20290"/>
<accession>A0A4V0YZ22</accession>
<evidence type="ECO:0008006" key="5">
    <source>
        <dbReference type="Google" id="ProtNLM"/>
    </source>
</evidence>
<feature type="transmembrane region" description="Helical" evidence="2">
    <location>
        <begin position="181"/>
        <end position="201"/>
    </location>
</feature>
<reference evidence="3 4" key="1">
    <citation type="submission" date="2019-01" db="EMBL/GenBank/DDBJ databases">
        <title>Ktedonosporobacter rubrisoli SCAWS-G2.</title>
        <authorList>
            <person name="Huang Y."/>
            <person name="Yan B."/>
        </authorList>
    </citation>
    <scope>NUCLEOTIDE SEQUENCE [LARGE SCALE GENOMIC DNA]</scope>
    <source>
        <strain evidence="3 4">SCAWS-G2</strain>
    </source>
</reference>
<name>A0A4V0YZ22_KTERU</name>
<feature type="transmembrane region" description="Helical" evidence="2">
    <location>
        <begin position="154"/>
        <end position="175"/>
    </location>
</feature>
<evidence type="ECO:0000256" key="1">
    <source>
        <dbReference type="SAM" id="MobiDB-lite"/>
    </source>
</evidence>
<keyword evidence="4" id="KW-1185">Reference proteome</keyword>
<evidence type="ECO:0000256" key="2">
    <source>
        <dbReference type="SAM" id="Phobius"/>
    </source>
</evidence>
<organism evidence="3 4">
    <name type="scientific">Ktedonosporobacter rubrisoli</name>
    <dbReference type="NCBI Taxonomy" id="2509675"/>
    <lineage>
        <taxon>Bacteria</taxon>
        <taxon>Bacillati</taxon>
        <taxon>Chloroflexota</taxon>
        <taxon>Ktedonobacteria</taxon>
        <taxon>Ktedonobacterales</taxon>
        <taxon>Ktedonosporobacteraceae</taxon>
        <taxon>Ktedonosporobacter</taxon>
    </lineage>
</organism>